<feature type="transmembrane region" description="Helical" evidence="7">
    <location>
        <begin position="380"/>
        <end position="408"/>
    </location>
</feature>
<name>A0A7G6E7S7_THEFR</name>
<keyword evidence="11" id="KW-1185">Reference proteome</keyword>
<feature type="transmembrane region" description="Helical" evidence="7">
    <location>
        <begin position="21"/>
        <end position="45"/>
    </location>
</feature>
<dbReference type="Pfam" id="PF02687">
    <property type="entry name" value="FtsX"/>
    <property type="match status" value="1"/>
</dbReference>
<dbReference type="PANTHER" id="PTHR30572">
    <property type="entry name" value="MEMBRANE COMPONENT OF TRANSPORTER-RELATED"/>
    <property type="match status" value="1"/>
</dbReference>
<evidence type="ECO:0000256" key="6">
    <source>
        <dbReference type="ARBA" id="ARBA00038076"/>
    </source>
</evidence>
<evidence type="ECO:0000259" key="9">
    <source>
        <dbReference type="Pfam" id="PF12704"/>
    </source>
</evidence>
<keyword evidence="2" id="KW-1003">Cell membrane</keyword>
<dbReference type="GO" id="GO:0005886">
    <property type="term" value="C:plasma membrane"/>
    <property type="evidence" value="ECO:0007669"/>
    <property type="project" value="UniProtKB-SubCell"/>
</dbReference>
<evidence type="ECO:0000259" key="8">
    <source>
        <dbReference type="Pfam" id="PF02687"/>
    </source>
</evidence>
<evidence type="ECO:0000256" key="7">
    <source>
        <dbReference type="SAM" id="Phobius"/>
    </source>
</evidence>
<dbReference type="KEGG" id="tfr:BR63_18780"/>
<dbReference type="GO" id="GO:0022857">
    <property type="term" value="F:transmembrane transporter activity"/>
    <property type="evidence" value="ECO:0007669"/>
    <property type="project" value="TreeGrafter"/>
</dbReference>
<dbReference type="RefSeq" id="WP_034420794.1">
    <property type="nucleotide sequence ID" value="NZ_CP045798.1"/>
</dbReference>
<keyword evidence="3 7" id="KW-0812">Transmembrane</keyword>
<dbReference type="Proteomes" id="UP000515847">
    <property type="component" value="Chromosome"/>
</dbReference>
<feature type="transmembrane region" description="Helical" evidence="7">
    <location>
        <begin position="334"/>
        <end position="359"/>
    </location>
</feature>
<dbReference type="Pfam" id="PF12704">
    <property type="entry name" value="MacB_PCD"/>
    <property type="match status" value="1"/>
</dbReference>
<evidence type="ECO:0000256" key="3">
    <source>
        <dbReference type="ARBA" id="ARBA00022692"/>
    </source>
</evidence>
<evidence type="ECO:0000256" key="5">
    <source>
        <dbReference type="ARBA" id="ARBA00023136"/>
    </source>
</evidence>
<keyword evidence="4 7" id="KW-1133">Transmembrane helix</keyword>
<dbReference type="InterPro" id="IPR003838">
    <property type="entry name" value="ABC3_permease_C"/>
</dbReference>
<dbReference type="InterPro" id="IPR025857">
    <property type="entry name" value="MacB_PCD"/>
</dbReference>
<sequence>MNKLDILKLAHRNLWRRKARTILTVVGVMIGTTAIVVMLSLGIGLKESQRKSMERWGDLNMIRVQQGINFDREGKPLGEAKKLDDAAVAEIKAIEGVMAVSPAYESGGEAKFGRKRGHIQLIGIDPEEMVNLEFTASLGRLLKAGDRNVMVVGSQVINNFRDEAEIRKMQRGMMFYEGPRRLERKDPGEMMDQRIAMEIRNNSNHEKKRIFNFQVVGVLEGEFKQHAYQAYAPIEDIKRMRKFMMEGTQNGGGDPRMMREIAMKTGGEVRATSSSRRPMQGYDPDDYNFLLVRTEDVTKTREVSDILRERGYNTYSIADQLEGIEKTSRTIQAILGGIGGITLLVAAIGITNTMIMSIYERTKEIGIMKVIGATFQDIHAMFLAEAGLIGLMGGTIGLGLSYLVSYIINHFSRNFMSRGLPPGEEVMGISLIPPYLALFAMAFAFLIGVIAGLYPANRAVRLSPINAIRNE</sequence>
<dbReference type="OrthoDB" id="9770099at2"/>
<accession>A0A7G6E7S7</accession>
<comment type="similarity">
    <text evidence="6">Belongs to the ABC-4 integral membrane protein family.</text>
</comment>
<evidence type="ECO:0000256" key="2">
    <source>
        <dbReference type="ARBA" id="ARBA00022475"/>
    </source>
</evidence>
<evidence type="ECO:0000313" key="11">
    <source>
        <dbReference type="Proteomes" id="UP000515847"/>
    </source>
</evidence>
<feature type="transmembrane region" description="Helical" evidence="7">
    <location>
        <begin position="428"/>
        <end position="454"/>
    </location>
</feature>
<keyword evidence="5 7" id="KW-0472">Membrane</keyword>
<protein>
    <submittedName>
        <fullName evidence="10">FtsX-like permease family protein</fullName>
    </submittedName>
</protein>
<proteinExistence type="inferred from homology"/>
<dbReference type="InterPro" id="IPR050250">
    <property type="entry name" value="Macrolide_Exporter_MacB"/>
</dbReference>
<reference evidence="10 11" key="1">
    <citation type="journal article" date="2019" name="Front. Microbiol.">
        <title>Thermoanaerosceptrum fracticalcis gen. nov. sp. nov., a Novel Fumarate-Fermenting Microorganism From a Deep Fractured Carbonate Aquifer of the US Great Basin.</title>
        <authorList>
            <person name="Hamilton-Brehm S.D."/>
            <person name="Stewart L.E."/>
            <person name="Zavarin M."/>
            <person name="Caldwell M."/>
            <person name="Lawson P.A."/>
            <person name="Onstott T.C."/>
            <person name="Grzymski J."/>
            <person name="Neveux I."/>
            <person name="Lollar B.S."/>
            <person name="Russell C.E."/>
            <person name="Moser D.P."/>
        </authorList>
    </citation>
    <scope>NUCLEOTIDE SEQUENCE [LARGE SCALE GENOMIC DNA]</scope>
    <source>
        <strain evidence="10 11">DRI-13</strain>
    </source>
</reference>
<dbReference type="PANTHER" id="PTHR30572:SF4">
    <property type="entry name" value="ABC TRANSPORTER PERMEASE YTRF"/>
    <property type="match status" value="1"/>
</dbReference>
<organism evidence="10 11">
    <name type="scientific">Thermanaerosceptrum fracticalcis</name>
    <dbReference type="NCBI Taxonomy" id="1712410"/>
    <lineage>
        <taxon>Bacteria</taxon>
        <taxon>Bacillati</taxon>
        <taxon>Bacillota</taxon>
        <taxon>Clostridia</taxon>
        <taxon>Eubacteriales</taxon>
        <taxon>Peptococcaceae</taxon>
        <taxon>Thermanaerosceptrum</taxon>
    </lineage>
</organism>
<feature type="domain" description="MacB-like periplasmic core" evidence="9">
    <location>
        <begin position="21"/>
        <end position="244"/>
    </location>
</feature>
<gene>
    <name evidence="10" type="ORF">BR63_18780</name>
</gene>
<dbReference type="EMBL" id="CP045798">
    <property type="protein sequence ID" value="QNB48131.1"/>
    <property type="molecule type" value="Genomic_DNA"/>
</dbReference>
<comment type="subcellular location">
    <subcellularLocation>
        <location evidence="1">Cell membrane</location>
        <topology evidence="1">Multi-pass membrane protein</topology>
    </subcellularLocation>
</comment>
<feature type="domain" description="ABC3 transporter permease C-terminal" evidence="8">
    <location>
        <begin position="338"/>
        <end position="464"/>
    </location>
</feature>
<evidence type="ECO:0000256" key="1">
    <source>
        <dbReference type="ARBA" id="ARBA00004651"/>
    </source>
</evidence>
<evidence type="ECO:0000256" key="4">
    <source>
        <dbReference type="ARBA" id="ARBA00022989"/>
    </source>
</evidence>
<evidence type="ECO:0000313" key="10">
    <source>
        <dbReference type="EMBL" id="QNB48131.1"/>
    </source>
</evidence>
<dbReference type="AlphaFoldDB" id="A0A7G6E7S7"/>